<evidence type="ECO:0000313" key="3">
    <source>
        <dbReference type="EMBL" id="SSA33603.1"/>
    </source>
</evidence>
<accession>A0A2Y9C136</accession>
<feature type="compositionally biased region" description="Basic and acidic residues" evidence="1">
    <location>
        <begin position="243"/>
        <end position="259"/>
    </location>
</feature>
<feature type="region of interest" description="Disordered" evidence="1">
    <location>
        <begin position="1"/>
        <end position="29"/>
    </location>
</feature>
<proteinExistence type="predicted"/>
<gene>
    <name evidence="3" type="ORF">SAMN04489750_0887</name>
</gene>
<organism evidence="3 4">
    <name type="scientific">Branchiibius hedensis</name>
    <dbReference type="NCBI Taxonomy" id="672460"/>
    <lineage>
        <taxon>Bacteria</taxon>
        <taxon>Bacillati</taxon>
        <taxon>Actinomycetota</taxon>
        <taxon>Actinomycetes</taxon>
        <taxon>Micrococcales</taxon>
        <taxon>Dermacoccaceae</taxon>
        <taxon>Branchiibius</taxon>
    </lineage>
</organism>
<feature type="transmembrane region" description="Helical" evidence="2">
    <location>
        <begin position="76"/>
        <end position="96"/>
    </location>
</feature>
<dbReference type="AlphaFoldDB" id="A0A2Y9C136"/>
<dbReference type="EMBL" id="UESZ01000001">
    <property type="protein sequence ID" value="SSA33603.1"/>
    <property type="molecule type" value="Genomic_DNA"/>
</dbReference>
<feature type="compositionally biased region" description="Polar residues" evidence="1">
    <location>
        <begin position="1"/>
        <end position="10"/>
    </location>
</feature>
<protein>
    <recommendedName>
        <fullName evidence="5">DUF4191 domain-containing protein</fullName>
    </recommendedName>
</protein>
<keyword evidence="2" id="KW-0472">Membrane</keyword>
<keyword evidence="2" id="KW-0812">Transmembrane</keyword>
<dbReference type="InterPro" id="IPR025445">
    <property type="entry name" value="DUF4191"/>
</dbReference>
<name>A0A2Y9C136_9MICO</name>
<evidence type="ECO:0008006" key="5">
    <source>
        <dbReference type="Google" id="ProtNLM"/>
    </source>
</evidence>
<reference evidence="4" key="1">
    <citation type="submission" date="2016-10" db="EMBL/GenBank/DDBJ databases">
        <authorList>
            <person name="Varghese N."/>
            <person name="Submissions S."/>
        </authorList>
    </citation>
    <scope>NUCLEOTIDE SEQUENCE [LARGE SCALE GENOMIC DNA]</scope>
    <source>
        <strain evidence="4">DSM 22951</strain>
    </source>
</reference>
<feature type="transmembrane region" description="Helical" evidence="2">
    <location>
        <begin position="50"/>
        <end position="70"/>
    </location>
</feature>
<evidence type="ECO:0000256" key="1">
    <source>
        <dbReference type="SAM" id="MobiDB-lite"/>
    </source>
</evidence>
<keyword evidence="4" id="KW-1185">Reference proteome</keyword>
<dbReference type="RefSeq" id="WP_109684283.1">
    <property type="nucleotide sequence ID" value="NZ_QGDN01000001.1"/>
</dbReference>
<evidence type="ECO:0000313" key="4">
    <source>
        <dbReference type="Proteomes" id="UP000250028"/>
    </source>
</evidence>
<feature type="region of interest" description="Disordered" evidence="1">
    <location>
        <begin position="233"/>
        <end position="259"/>
    </location>
</feature>
<keyword evidence="2" id="KW-1133">Transmembrane helix</keyword>
<dbReference type="OrthoDB" id="8479889at2"/>
<dbReference type="Pfam" id="PF13829">
    <property type="entry name" value="DUF4191"/>
    <property type="match status" value="1"/>
</dbReference>
<evidence type="ECO:0000256" key="2">
    <source>
        <dbReference type="SAM" id="Phobius"/>
    </source>
</evidence>
<sequence length="259" mass="27936">MPSPSSQAASATEKKSRFSRKKNTSGEPGRVAQMKQLFTMSRAQNPSIPWWMALAFVLGFGILLIIGLLLHHPIVFGFFGVLIGILLAMIVFGRLAEKAAYGQLEGQPGASAAALSALRRGWYFDKEPVAAEANRARSVNDLTSAAMVFRAVGRPGVVLVGEGPATSTRKLLESEKKRVARVAGPEVPVYLLRVGQGTDTVPVADLTKRLNKMDKKLTDAEVAAVNKRLRALGAAKPPIPKGMDPRNAPRMDRRAARGR</sequence>
<dbReference type="Proteomes" id="UP000250028">
    <property type="component" value="Unassembled WGS sequence"/>
</dbReference>